<accession>A0A481YQF0</accession>
<proteinExistence type="predicted"/>
<evidence type="ECO:0000259" key="2">
    <source>
        <dbReference type="Pfam" id="PF19066"/>
    </source>
</evidence>
<feature type="domain" description="Minor capsid protein P9 transmembrane helices" evidence="2">
    <location>
        <begin position="8"/>
        <end position="72"/>
    </location>
</feature>
<evidence type="ECO:0000313" key="3">
    <source>
        <dbReference type="EMBL" id="QBK85412.1"/>
    </source>
</evidence>
<protein>
    <recommendedName>
        <fullName evidence="2">Minor capsid protein P9 transmembrane helices domain-containing protein</fullName>
    </recommendedName>
</protein>
<gene>
    <name evidence="3" type="ORF">LCIVAC01_02210</name>
</gene>
<name>A0A481YQF0_9VIRU</name>
<evidence type="ECO:0000256" key="1">
    <source>
        <dbReference type="SAM" id="Phobius"/>
    </source>
</evidence>
<keyword evidence="1" id="KW-1133">Transmembrane helix</keyword>
<sequence>MFSSNDNFWLKNFPKLFSNFRLVPSDNLSLDEQMNALTRLVFLVFLILLLIDFRFSFIFLLLALLLIIIFYYIQRKKMKEGFECRPRQKVFQNDSGYVSGPPVPGLVVNYHDNRITKTSPIYSNEYVDKRAAQIVDNAKMLSINNMPVKSVPPEAAKYLPKGNKLKIQTPEQYRFCNTAVKLHYDERFKSSNQALVGGPNPKTLKPVVIVPPPAAFDYWMANHAVHSKINDVTSQELYQSGYIVSNCCGYADNKLKSGTDIVCKCSDGYINPPNNKCSQEIDSVEELGEIIEPIRENFEPVKENETYNGYMRRPTQIVSSYQDYKYPYQSEGECVTCCDGPALCEGPDDKGKYFMTHGYPGDVNTMCGYSPEQIIENNLPSNVRVGECQRQPEFDCYNKLLFTQNIQPDMYARGEIIEPLNSNIGISFDQQFPPVTCEEDCHGTTYVSHDPRMIDLNSKAQPSMNTGAKVRPDNVYDPRFSGYGTSYRSYIDELTGRPRFYYGDVDAIRRPNFIIRSNIDDAPWADSYGPVRPLQERFKSDWFNRSMAQDKFLRDSLEQRNSLQERFTRKYNQQIGWQRRIAPLRRDNGGCMNKCKS</sequence>
<keyword evidence="1" id="KW-0812">Transmembrane</keyword>
<reference evidence="3" key="1">
    <citation type="journal article" date="2019" name="MBio">
        <title>Virus Genomes from Deep Sea Sediments Expand the Ocean Megavirome and Support Independent Origins of Viral Gigantism.</title>
        <authorList>
            <person name="Backstrom D."/>
            <person name="Yutin N."/>
            <person name="Jorgensen S.L."/>
            <person name="Dharamshi J."/>
            <person name="Homa F."/>
            <person name="Zaremba-Niedwiedzka K."/>
            <person name="Spang A."/>
            <person name="Wolf Y.I."/>
            <person name="Koonin E.V."/>
            <person name="Ettema T.J."/>
        </authorList>
    </citation>
    <scope>NUCLEOTIDE SEQUENCE</scope>
</reference>
<dbReference type="EMBL" id="MK500326">
    <property type="protein sequence ID" value="QBK85412.1"/>
    <property type="molecule type" value="Genomic_DNA"/>
</dbReference>
<dbReference type="InterPro" id="IPR043915">
    <property type="entry name" value="P9_TM"/>
</dbReference>
<dbReference type="Pfam" id="PF19066">
    <property type="entry name" value="P9_TM"/>
    <property type="match status" value="1"/>
</dbReference>
<feature type="transmembrane region" description="Helical" evidence="1">
    <location>
        <begin position="40"/>
        <end position="73"/>
    </location>
</feature>
<organism evidence="3">
    <name type="scientific">Iridovirus LCIVAC01</name>
    <dbReference type="NCBI Taxonomy" id="2506607"/>
    <lineage>
        <taxon>Viruses</taxon>
        <taxon>Varidnaviria</taxon>
        <taxon>Bamfordvirae</taxon>
        <taxon>Nucleocytoviricota</taxon>
        <taxon>Megaviricetes</taxon>
        <taxon>Pimascovirales</taxon>
        <taxon>Pimascovirales incertae sedis</taxon>
        <taxon>Iridoviridae</taxon>
    </lineage>
</organism>
<keyword evidence="1" id="KW-0472">Membrane</keyword>